<name>A0ABP7AT53_9ACTN</name>
<organism evidence="2 3">
    <name type="scientific">Microlunatus ginsengisoli</name>
    <dbReference type="NCBI Taxonomy" id="363863"/>
    <lineage>
        <taxon>Bacteria</taxon>
        <taxon>Bacillati</taxon>
        <taxon>Actinomycetota</taxon>
        <taxon>Actinomycetes</taxon>
        <taxon>Propionibacteriales</taxon>
        <taxon>Propionibacteriaceae</taxon>
        <taxon>Microlunatus</taxon>
    </lineage>
</organism>
<feature type="region of interest" description="Disordered" evidence="1">
    <location>
        <begin position="29"/>
        <end position="57"/>
    </location>
</feature>
<dbReference type="EMBL" id="BAABAB010000050">
    <property type="protein sequence ID" value="GAA3639379.1"/>
    <property type="molecule type" value="Genomic_DNA"/>
</dbReference>
<accession>A0ABP7AT53</accession>
<comment type="caution">
    <text evidence="2">The sequence shown here is derived from an EMBL/GenBank/DDBJ whole genome shotgun (WGS) entry which is preliminary data.</text>
</comment>
<sequence length="213" mass="22328">MTEHSHPAAGASWGTGPEAIFVIRHAEKPSDSGDAAGGAHGTPTYGVDLDGNQNPDSLIPQGWQRAGGLAQLFDPSTPSVTGPLWNPTMIAAPNHGNPPEHRTYQTVFPLAQKSGLQITVTVDVGKEADLADWLLAQDDQTVLVCWEHDHIQDLTTALAAVISGGDVPGPWPGDRFDLVVALVRDAATPGSFRCVQVPQLLLAGDSTALIPPA</sequence>
<proteinExistence type="predicted"/>
<protein>
    <recommendedName>
        <fullName evidence="4">Broad specificity phosphatase PhoE</fullName>
    </recommendedName>
</protein>
<keyword evidence="3" id="KW-1185">Reference proteome</keyword>
<reference evidence="3" key="1">
    <citation type="journal article" date="2019" name="Int. J. Syst. Evol. Microbiol.">
        <title>The Global Catalogue of Microorganisms (GCM) 10K type strain sequencing project: providing services to taxonomists for standard genome sequencing and annotation.</title>
        <authorList>
            <consortium name="The Broad Institute Genomics Platform"/>
            <consortium name="The Broad Institute Genome Sequencing Center for Infectious Disease"/>
            <person name="Wu L."/>
            <person name="Ma J."/>
        </authorList>
    </citation>
    <scope>NUCLEOTIDE SEQUENCE [LARGE SCALE GENOMIC DNA]</scope>
    <source>
        <strain evidence="3">JCM 16929</strain>
    </source>
</reference>
<evidence type="ECO:0000313" key="2">
    <source>
        <dbReference type="EMBL" id="GAA3639379.1"/>
    </source>
</evidence>
<dbReference type="RefSeq" id="WP_344809277.1">
    <property type="nucleotide sequence ID" value="NZ_BAABAB010000050.1"/>
</dbReference>
<evidence type="ECO:0008006" key="4">
    <source>
        <dbReference type="Google" id="ProtNLM"/>
    </source>
</evidence>
<evidence type="ECO:0000256" key="1">
    <source>
        <dbReference type="SAM" id="MobiDB-lite"/>
    </source>
</evidence>
<evidence type="ECO:0000313" key="3">
    <source>
        <dbReference type="Proteomes" id="UP001501490"/>
    </source>
</evidence>
<dbReference type="Proteomes" id="UP001501490">
    <property type="component" value="Unassembled WGS sequence"/>
</dbReference>
<gene>
    <name evidence="2" type="ORF">GCM10022236_47330</name>
</gene>